<organism evidence="3 4">
    <name type="scientific">Senna tora</name>
    <dbReference type="NCBI Taxonomy" id="362788"/>
    <lineage>
        <taxon>Eukaryota</taxon>
        <taxon>Viridiplantae</taxon>
        <taxon>Streptophyta</taxon>
        <taxon>Embryophyta</taxon>
        <taxon>Tracheophyta</taxon>
        <taxon>Spermatophyta</taxon>
        <taxon>Magnoliopsida</taxon>
        <taxon>eudicotyledons</taxon>
        <taxon>Gunneridae</taxon>
        <taxon>Pentapetalae</taxon>
        <taxon>rosids</taxon>
        <taxon>fabids</taxon>
        <taxon>Fabales</taxon>
        <taxon>Fabaceae</taxon>
        <taxon>Caesalpinioideae</taxon>
        <taxon>Cassia clade</taxon>
        <taxon>Senna</taxon>
    </lineage>
</organism>
<feature type="domain" description="PGG" evidence="2">
    <location>
        <begin position="58"/>
        <end position="169"/>
    </location>
</feature>
<keyword evidence="1" id="KW-0812">Transmembrane</keyword>
<reference evidence="3" key="1">
    <citation type="submission" date="2020-09" db="EMBL/GenBank/DDBJ databases">
        <title>Genome-Enabled Discovery of Anthraquinone Biosynthesis in Senna tora.</title>
        <authorList>
            <person name="Kang S.-H."/>
            <person name="Pandey R.P."/>
            <person name="Lee C.-M."/>
            <person name="Sim J.-S."/>
            <person name="Jeong J.-T."/>
            <person name="Choi B.-S."/>
            <person name="Jung M."/>
            <person name="Ginzburg D."/>
            <person name="Zhao K."/>
            <person name="Won S.Y."/>
            <person name="Oh T.-J."/>
            <person name="Yu Y."/>
            <person name="Kim N.-H."/>
            <person name="Lee O.R."/>
            <person name="Lee T.-H."/>
            <person name="Bashyal P."/>
            <person name="Kim T.-S."/>
            <person name="Lee W.-H."/>
            <person name="Kawkins C."/>
            <person name="Kim C.-K."/>
            <person name="Kim J.S."/>
            <person name="Ahn B.O."/>
            <person name="Rhee S.Y."/>
            <person name="Sohng J.K."/>
        </authorList>
    </citation>
    <scope>NUCLEOTIDE SEQUENCE</scope>
    <source>
        <tissue evidence="3">Leaf</tissue>
    </source>
</reference>
<accession>A0A834T1C1</accession>
<evidence type="ECO:0000313" key="3">
    <source>
        <dbReference type="EMBL" id="KAF7814044.1"/>
    </source>
</evidence>
<keyword evidence="1" id="KW-0472">Membrane</keyword>
<evidence type="ECO:0000259" key="2">
    <source>
        <dbReference type="Pfam" id="PF13962"/>
    </source>
</evidence>
<sequence length="228" mass="25519">MPWEIHGSAMQMQWEVKWFQYVKENMPPYLNSQRNKAGHTPEEIFAEHHKDLVKQGNKWLKDTSSSYSIVAALTAGVTYSTSYTVPGGNDQDDGKPIFQGQPAFTLFAISALISFCLSVSSLAAFLAIYSSRMQPRDFQRSLPLKLLFGLTSFFICVITMLVSFCAAHSFELGSYNNGSEHKVIAWYGITLLPLCFYSAAQVPLYWDLLRASLTTVPKPNQVGEDVPI</sequence>
<dbReference type="PANTHER" id="PTHR24177">
    <property type="entry name" value="CASKIN"/>
    <property type="match status" value="1"/>
</dbReference>
<proteinExistence type="predicted"/>
<dbReference type="AlphaFoldDB" id="A0A834T1C1"/>
<feature type="transmembrane region" description="Helical" evidence="1">
    <location>
        <begin position="105"/>
        <end position="130"/>
    </location>
</feature>
<name>A0A834T1C1_9FABA</name>
<dbReference type="Pfam" id="PF13962">
    <property type="entry name" value="PGG"/>
    <property type="match status" value="1"/>
</dbReference>
<feature type="transmembrane region" description="Helical" evidence="1">
    <location>
        <begin position="142"/>
        <end position="164"/>
    </location>
</feature>
<dbReference type="InterPro" id="IPR026961">
    <property type="entry name" value="PGG_dom"/>
</dbReference>
<feature type="transmembrane region" description="Helical" evidence="1">
    <location>
        <begin position="67"/>
        <end position="85"/>
    </location>
</feature>
<evidence type="ECO:0000256" key="1">
    <source>
        <dbReference type="SAM" id="Phobius"/>
    </source>
</evidence>
<dbReference type="GO" id="GO:0016020">
    <property type="term" value="C:membrane"/>
    <property type="evidence" value="ECO:0007669"/>
    <property type="project" value="TreeGrafter"/>
</dbReference>
<dbReference type="PANTHER" id="PTHR24177:SF103">
    <property type="entry name" value="PGG DOMAIN-CONTAINING PROTEIN"/>
    <property type="match status" value="1"/>
</dbReference>
<keyword evidence="1" id="KW-1133">Transmembrane helix</keyword>
<dbReference type="EMBL" id="JAAIUW010000009">
    <property type="protein sequence ID" value="KAF7814044.1"/>
    <property type="molecule type" value="Genomic_DNA"/>
</dbReference>
<comment type="caution">
    <text evidence="3">The sequence shown here is derived from an EMBL/GenBank/DDBJ whole genome shotgun (WGS) entry which is preliminary data.</text>
</comment>
<dbReference type="OrthoDB" id="1426911at2759"/>
<dbReference type="Proteomes" id="UP000634136">
    <property type="component" value="Unassembled WGS sequence"/>
</dbReference>
<protein>
    <submittedName>
        <fullName evidence="3">Ankyrin repeat-containing protein NPR4</fullName>
    </submittedName>
</protein>
<keyword evidence="4" id="KW-1185">Reference proteome</keyword>
<evidence type="ECO:0000313" key="4">
    <source>
        <dbReference type="Proteomes" id="UP000634136"/>
    </source>
</evidence>
<gene>
    <name evidence="3" type="ORF">G2W53_028013</name>
</gene>
<feature type="transmembrane region" description="Helical" evidence="1">
    <location>
        <begin position="184"/>
        <end position="206"/>
    </location>
</feature>